<dbReference type="InterPro" id="IPR036249">
    <property type="entry name" value="Thioredoxin-like_sf"/>
</dbReference>
<proteinExistence type="predicted"/>
<protein>
    <recommendedName>
        <fullName evidence="4">UBX domain-containing protein 4</fullName>
    </recommendedName>
    <alternativeName>
        <fullName evidence="5">UBX domain-containing protein 2</fullName>
    </alternativeName>
</protein>
<evidence type="ECO:0000256" key="4">
    <source>
        <dbReference type="ARBA" id="ARBA00040925"/>
    </source>
</evidence>
<evidence type="ECO:0000313" key="11">
    <source>
        <dbReference type="EMBL" id="PVD36074.1"/>
    </source>
</evidence>
<dbReference type="Pfam" id="PF00789">
    <property type="entry name" value="UBX"/>
    <property type="match status" value="1"/>
</dbReference>
<gene>
    <name evidence="11" type="ORF">C0Q70_03044</name>
</gene>
<dbReference type="SMART" id="SM00166">
    <property type="entry name" value="UBX"/>
    <property type="match status" value="1"/>
</dbReference>
<feature type="region of interest" description="Disordered" evidence="8">
    <location>
        <begin position="118"/>
        <end position="186"/>
    </location>
</feature>
<dbReference type="GO" id="GO:0036503">
    <property type="term" value="P:ERAD pathway"/>
    <property type="evidence" value="ECO:0007669"/>
    <property type="project" value="TreeGrafter"/>
</dbReference>
<dbReference type="GO" id="GO:0006986">
    <property type="term" value="P:response to unfolded protein"/>
    <property type="evidence" value="ECO:0007669"/>
    <property type="project" value="UniProtKB-KW"/>
</dbReference>
<keyword evidence="7" id="KW-0175">Coiled coil</keyword>
<evidence type="ECO:0000259" key="10">
    <source>
        <dbReference type="PROSITE" id="PS50033"/>
    </source>
</evidence>
<dbReference type="AlphaFoldDB" id="A0A2T7PRM4"/>
<dbReference type="OrthoDB" id="2445133at2759"/>
<keyword evidence="9" id="KW-0472">Membrane</keyword>
<evidence type="ECO:0000256" key="5">
    <source>
        <dbReference type="ARBA" id="ARBA00041575"/>
    </source>
</evidence>
<keyword evidence="9" id="KW-1133">Transmembrane helix</keyword>
<dbReference type="EMBL" id="PZQS01000002">
    <property type="protein sequence ID" value="PVD36074.1"/>
    <property type="molecule type" value="Genomic_DNA"/>
</dbReference>
<dbReference type="STRING" id="400727.A0A2T7PRM4"/>
<dbReference type="Pfam" id="PF23187">
    <property type="entry name" value="UBX7_N"/>
    <property type="match status" value="1"/>
</dbReference>
<feature type="transmembrane region" description="Helical" evidence="9">
    <location>
        <begin position="397"/>
        <end position="417"/>
    </location>
</feature>
<name>A0A2T7PRM4_POMCA</name>
<organism evidence="11 12">
    <name type="scientific">Pomacea canaliculata</name>
    <name type="common">Golden apple snail</name>
    <dbReference type="NCBI Taxonomy" id="400727"/>
    <lineage>
        <taxon>Eukaryota</taxon>
        <taxon>Metazoa</taxon>
        <taxon>Spiralia</taxon>
        <taxon>Lophotrochozoa</taxon>
        <taxon>Mollusca</taxon>
        <taxon>Gastropoda</taxon>
        <taxon>Caenogastropoda</taxon>
        <taxon>Architaenioglossa</taxon>
        <taxon>Ampullarioidea</taxon>
        <taxon>Ampullariidae</taxon>
        <taxon>Pomacea</taxon>
    </lineage>
</organism>
<dbReference type="InterPro" id="IPR001012">
    <property type="entry name" value="UBX_dom"/>
</dbReference>
<dbReference type="SUPFAM" id="SSF52833">
    <property type="entry name" value="Thioredoxin-like"/>
    <property type="match status" value="1"/>
</dbReference>
<dbReference type="Proteomes" id="UP000245119">
    <property type="component" value="Linkage Group LG2"/>
</dbReference>
<evidence type="ECO:0000256" key="2">
    <source>
        <dbReference type="ARBA" id="ARBA00023230"/>
    </source>
</evidence>
<accession>A0A2T7PRM4</accession>
<dbReference type="InterPro" id="IPR029071">
    <property type="entry name" value="Ubiquitin-like_domsf"/>
</dbReference>
<feature type="compositionally biased region" description="Polar residues" evidence="8">
    <location>
        <begin position="119"/>
        <end position="132"/>
    </location>
</feature>
<dbReference type="CDD" id="cd16117">
    <property type="entry name" value="UBX_UBXN4"/>
    <property type="match status" value="1"/>
</dbReference>
<evidence type="ECO:0000256" key="9">
    <source>
        <dbReference type="SAM" id="Phobius"/>
    </source>
</evidence>
<evidence type="ECO:0000256" key="1">
    <source>
        <dbReference type="ARBA" id="ARBA00004406"/>
    </source>
</evidence>
<feature type="domain" description="UBX" evidence="10">
    <location>
        <begin position="302"/>
        <end position="377"/>
    </location>
</feature>
<keyword evidence="12" id="KW-1185">Reference proteome</keyword>
<dbReference type="Gene3D" id="3.10.20.90">
    <property type="entry name" value="Phosphatidylinositol 3-kinase Catalytic Subunit, Chain A, domain 1"/>
    <property type="match status" value="1"/>
</dbReference>
<dbReference type="OMA" id="FEPNNTS"/>
<dbReference type="SUPFAM" id="SSF54236">
    <property type="entry name" value="Ubiquitin-like"/>
    <property type="match status" value="1"/>
</dbReference>
<feature type="compositionally biased region" description="Basic and acidic residues" evidence="8">
    <location>
        <begin position="176"/>
        <end position="186"/>
    </location>
</feature>
<comment type="subunit">
    <text evidence="3">Directly interacts with VCP. Interacts with UBQLN1. Forms a complex with VCP and UBQLN1.</text>
</comment>
<dbReference type="Gene3D" id="3.40.30.10">
    <property type="entry name" value="Glutaredoxin"/>
    <property type="match status" value="1"/>
</dbReference>
<feature type="compositionally biased region" description="Low complexity" evidence="8">
    <location>
        <begin position="427"/>
        <end position="437"/>
    </location>
</feature>
<feature type="coiled-coil region" evidence="7">
    <location>
        <begin position="186"/>
        <end position="307"/>
    </location>
</feature>
<dbReference type="GO" id="GO:0005789">
    <property type="term" value="C:endoplasmic reticulum membrane"/>
    <property type="evidence" value="ECO:0007669"/>
    <property type="project" value="UniProtKB-SubCell"/>
</dbReference>
<sequence length="488" mass="54459">MEWFSGNIPQAIQTSKSRGSIFVVYITGDDDDDSKHMDEAWNNPEVSQMCKKGSVVAIKISASSEACTFFSQIYPVVILPAAYFIGDNGTPLEVIGGKVELQTFKEKVKNVLELHRNSKSLGTASQPQATSTRSDKPHSAVDPASTKAAVASSRKTGAEAAEEVALDDTSSDENEDTSKGDIQVRVERAKEKIEQRRTEKARKEAEEERQKEIERRKFGQNVQQLRQNQHEQELREVKEQLRKEKEEQRKARERIKQEIERDRAERNAKFQKEKFEKQQVMEEARRNTMLKKQKEAAEAEVRRSEIARIQFRFPDGASVSQQFPSSQTLQAAYDFISERFGGAVTLSTAFPKRTFCQEDLASTFIELELAPTAVILVVPVSGLPFGSRLGNSGGGGILSLLVSPFVFIWNFFMSLIFPAPAVTNNSNSSAQASTSAAGGDRTKSSTNAFRRPAGGNRSRQDGNIRRLRNSSDEEDENATWNGNSTQQM</sequence>
<evidence type="ECO:0000256" key="3">
    <source>
        <dbReference type="ARBA" id="ARBA00038812"/>
    </source>
</evidence>
<comment type="function">
    <text evidence="6">Involved in endoplasmic reticulum-associated protein degradation (ERAD). Acts as a platform to recruit both UBQLN1 and VCP to the ER during ERAD.</text>
</comment>
<evidence type="ECO:0000256" key="8">
    <source>
        <dbReference type="SAM" id="MobiDB-lite"/>
    </source>
</evidence>
<feature type="compositionally biased region" description="Acidic residues" evidence="8">
    <location>
        <begin position="160"/>
        <end position="175"/>
    </location>
</feature>
<feature type="compositionally biased region" description="Polar residues" evidence="8">
    <location>
        <begin position="478"/>
        <end position="488"/>
    </location>
</feature>
<comment type="subcellular location">
    <subcellularLocation>
        <location evidence="1">Endoplasmic reticulum membrane</location>
        <topology evidence="1">Peripheral membrane protein</topology>
    </subcellularLocation>
</comment>
<dbReference type="PANTHER" id="PTHR46424">
    <property type="entry name" value="UBX DOMAIN-CONTAINING PROTEIN 4"/>
    <property type="match status" value="1"/>
</dbReference>
<evidence type="ECO:0000256" key="6">
    <source>
        <dbReference type="ARBA" id="ARBA00046062"/>
    </source>
</evidence>
<comment type="caution">
    <text evidence="11">The sequence shown here is derived from an EMBL/GenBank/DDBJ whole genome shotgun (WGS) entry which is preliminary data.</text>
</comment>
<feature type="region of interest" description="Disordered" evidence="8">
    <location>
        <begin position="427"/>
        <end position="488"/>
    </location>
</feature>
<evidence type="ECO:0000256" key="7">
    <source>
        <dbReference type="SAM" id="Coils"/>
    </source>
</evidence>
<keyword evidence="2" id="KW-0834">Unfolded protein response</keyword>
<reference evidence="11 12" key="1">
    <citation type="submission" date="2018-04" db="EMBL/GenBank/DDBJ databases">
        <title>The genome of golden apple snail Pomacea canaliculata provides insight into stress tolerance and invasive adaptation.</title>
        <authorList>
            <person name="Liu C."/>
            <person name="Liu B."/>
            <person name="Ren Y."/>
            <person name="Zhang Y."/>
            <person name="Wang H."/>
            <person name="Li S."/>
            <person name="Jiang F."/>
            <person name="Yin L."/>
            <person name="Zhang G."/>
            <person name="Qian W."/>
            <person name="Fan W."/>
        </authorList>
    </citation>
    <scope>NUCLEOTIDE SEQUENCE [LARGE SCALE GENOMIC DNA]</scope>
    <source>
        <strain evidence="11">SZHN2017</strain>
        <tissue evidence="11">Muscle</tissue>
    </source>
</reference>
<dbReference type="PANTHER" id="PTHR46424:SF1">
    <property type="entry name" value="UBX DOMAIN-CONTAINING PROTEIN 4"/>
    <property type="match status" value="1"/>
</dbReference>
<dbReference type="PROSITE" id="PS50033">
    <property type="entry name" value="UBX"/>
    <property type="match status" value="1"/>
</dbReference>
<evidence type="ECO:0000313" key="12">
    <source>
        <dbReference type="Proteomes" id="UP000245119"/>
    </source>
</evidence>
<keyword evidence="9" id="KW-0812">Transmembrane</keyword>